<dbReference type="EMBL" id="JAOZEW010000015">
    <property type="protein sequence ID" value="MCV9928852.1"/>
    <property type="molecule type" value="Genomic_DNA"/>
</dbReference>
<keyword evidence="2" id="KW-1185">Reference proteome</keyword>
<gene>
    <name evidence="1" type="ORF">OIU83_14365</name>
</gene>
<name>A0A9X2ZFJ5_9FLAO</name>
<dbReference type="Proteomes" id="UP001151079">
    <property type="component" value="Unassembled WGS sequence"/>
</dbReference>
<dbReference type="AlphaFoldDB" id="A0A9X2ZFJ5"/>
<protein>
    <submittedName>
        <fullName evidence="1">Uncharacterized protein</fullName>
    </submittedName>
</protein>
<reference evidence="1" key="1">
    <citation type="submission" date="2022-10" db="EMBL/GenBank/DDBJ databases">
        <title>Two novel species of Flavobacterium.</title>
        <authorList>
            <person name="Liu Q."/>
            <person name="Xin Y.-H."/>
        </authorList>
    </citation>
    <scope>NUCLEOTIDE SEQUENCE</scope>
    <source>
        <strain evidence="1">LS1R49</strain>
    </source>
</reference>
<proteinExistence type="predicted"/>
<accession>A0A9X2ZFJ5</accession>
<dbReference type="RefSeq" id="WP_264206961.1">
    <property type="nucleotide sequence ID" value="NZ_JAOZEW010000015.1"/>
</dbReference>
<comment type="caution">
    <text evidence="1">The sequence shown here is derived from an EMBL/GenBank/DDBJ whole genome shotgun (WGS) entry which is preliminary data.</text>
</comment>
<sequence>MIWEVLNISADYSGYSDINGMVFFEDLAKGTTQKQKMEFSTFKDDKHIDYKTLKPELLTFSYFKAVRDK</sequence>
<organism evidence="1 2">
    <name type="scientific">Flavobacterium shii</name>
    <dbReference type="NCBI Taxonomy" id="2987687"/>
    <lineage>
        <taxon>Bacteria</taxon>
        <taxon>Pseudomonadati</taxon>
        <taxon>Bacteroidota</taxon>
        <taxon>Flavobacteriia</taxon>
        <taxon>Flavobacteriales</taxon>
        <taxon>Flavobacteriaceae</taxon>
        <taxon>Flavobacterium</taxon>
    </lineage>
</organism>
<evidence type="ECO:0000313" key="1">
    <source>
        <dbReference type="EMBL" id="MCV9928852.1"/>
    </source>
</evidence>
<evidence type="ECO:0000313" key="2">
    <source>
        <dbReference type="Proteomes" id="UP001151079"/>
    </source>
</evidence>